<protein>
    <submittedName>
        <fullName evidence="2">DUF654-domain-containing protein</fullName>
    </submittedName>
</protein>
<proteinExistence type="predicted"/>
<feature type="compositionally biased region" description="Acidic residues" evidence="1">
    <location>
        <begin position="54"/>
        <end position="66"/>
    </location>
</feature>
<feature type="region of interest" description="Disordered" evidence="1">
    <location>
        <begin position="1"/>
        <end position="119"/>
    </location>
</feature>
<dbReference type="PANTHER" id="PTHR22684:SF0">
    <property type="entry name" value="RIBOSOME QUALITY CONTROL COMPLEX SUBUNIT TCF25"/>
    <property type="match status" value="1"/>
</dbReference>
<name>A0A6A5Y8B0_9PLEO</name>
<dbReference type="GO" id="GO:1990112">
    <property type="term" value="C:RQC complex"/>
    <property type="evidence" value="ECO:0007669"/>
    <property type="project" value="TreeGrafter"/>
</dbReference>
<sequence length="680" mass="76919">MSSRALRRAQKELEEKQQLELLRKEEEEEEDESEEDAPPPSQAKASLFAMLGDANEDEEDDEDNDQSETNSRAGDSEDVKPVAAVAKSSKKSKKKKKKGKGKAKEKESHKAHASSASIDGMDEIDRALLALKLSTQNSGKEGDFASSTISEEMQQLYSTLAVDTQYLNASNEMRKLFGRAAVQTNDDDQAARQRGRGQQHGIAAATAAAAGRNTGGRNLASLGLRRNIFIQGKEEWPRATSGGLAMEVVERRNDGSVEYRFVHNTTYQSVQKEFESCVASMDPDRMVRHLHFNPYHISTLLQVSEIAKQQRDNATAGDLLERALFSMGRAVHSTFSTNLSQGKARLDFRRPENREFWLAGWRYISTLGVRATWRTAFEWSKLLLSLSPEDDPYCLRLVVDQLALRGRDLQALVDLVDSDHLQREWKIPPNLAFSVALAHDGLQNPQKARSSLRLAIKEYPWIASRLCRELEINPIPKTIWGKEPNNDYQELLCQLYVPKVKDLWNTTAATSLLVEVAYSFEEPLDAGANPYWLSQIDETNLARHVILSDDRDLLSLLDVRFKHKYTSVSDPLPPDDNITSYNLTADRQRNQAQLLTEMEQLRDYFQRVDLGSRIDLTNENNTQEDFLRALEQAGTTIQEFRRNTARVQTVRDRLQEVGVQVVFQGQEEDRPVDTSESEAD</sequence>
<organism evidence="2 3">
    <name type="scientific">Aaosphaeria arxii CBS 175.79</name>
    <dbReference type="NCBI Taxonomy" id="1450172"/>
    <lineage>
        <taxon>Eukaryota</taxon>
        <taxon>Fungi</taxon>
        <taxon>Dikarya</taxon>
        <taxon>Ascomycota</taxon>
        <taxon>Pezizomycotina</taxon>
        <taxon>Dothideomycetes</taxon>
        <taxon>Pleosporomycetidae</taxon>
        <taxon>Pleosporales</taxon>
        <taxon>Pleosporales incertae sedis</taxon>
        <taxon>Aaosphaeria</taxon>
    </lineage>
</organism>
<gene>
    <name evidence="2" type="ORF">BU24DRAFT_21281</name>
</gene>
<dbReference type="Proteomes" id="UP000799778">
    <property type="component" value="Unassembled WGS sequence"/>
</dbReference>
<dbReference type="EMBL" id="ML978066">
    <property type="protein sequence ID" value="KAF2021473.1"/>
    <property type="molecule type" value="Genomic_DNA"/>
</dbReference>
<dbReference type="OrthoDB" id="205993at2759"/>
<dbReference type="InterPro" id="IPR006994">
    <property type="entry name" value="TCF25/Rqc1"/>
</dbReference>
<evidence type="ECO:0000313" key="2">
    <source>
        <dbReference type="EMBL" id="KAF2021473.1"/>
    </source>
</evidence>
<dbReference type="PANTHER" id="PTHR22684">
    <property type="entry name" value="NULP1-RELATED"/>
    <property type="match status" value="1"/>
</dbReference>
<feature type="compositionally biased region" description="Basic and acidic residues" evidence="1">
    <location>
        <begin position="9"/>
        <end position="25"/>
    </location>
</feature>
<accession>A0A6A5Y8B0</accession>
<feature type="compositionally biased region" description="Acidic residues" evidence="1">
    <location>
        <begin position="26"/>
        <end position="37"/>
    </location>
</feature>
<dbReference type="AlphaFoldDB" id="A0A6A5Y8B0"/>
<dbReference type="Pfam" id="PF04910">
    <property type="entry name" value="Tcf25"/>
    <property type="match status" value="1"/>
</dbReference>
<feature type="compositionally biased region" description="Basic residues" evidence="1">
    <location>
        <begin position="88"/>
        <end position="101"/>
    </location>
</feature>
<evidence type="ECO:0000256" key="1">
    <source>
        <dbReference type="SAM" id="MobiDB-lite"/>
    </source>
</evidence>
<dbReference type="GeneID" id="54279355"/>
<evidence type="ECO:0000313" key="3">
    <source>
        <dbReference type="Proteomes" id="UP000799778"/>
    </source>
</evidence>
<dbReference type="RefSeq" id="XP_033389812.1">
    <property type="nucleotide sequence ID" value="XM_033521958.1"/>
</dbReference>
<keyword evidence="3" id="KW-1185">Reference proteome</keyword>
<reference evidence="2" key="1">
    <citation type="journal article" date="2020" name="Stud. Mycol.">
        <title>101 Dothideomycetes genomes: a test case for predicting lifestyles and emergence of pathogens.</title>
        <authorList>
            <person name="Haridas S."/>
            <person name="Albert R."/>
            <person name="Binder M."/>
            <person name="Bloem J."/>
            <person name="Labutti K."/>
            <person name="Salamov A."/>
            <person name="Andreopoulos B."/>
            <person name="Baker S."/>
            <person name="Barry K."/>
            <person name="Bills G."/>
            <person name="Bluhm B."/>
            <person name="Cannon C."/>
            <person name="Castanera R."/>
            <person name="Culley D."/>
            <person name="Daum C."/>
            <person name="Ezra D."/>
            <person name="Gonzalez J."/>
            <person name="Henrissat B."/>
            <person name="Kuo A."/>
            <person name="Liang C."/>
            <person name="Lipzen A."/>
            <person name="Lutzoni F."/>
            <person name="Magnuson J."/>
            <person name="Mondo S."/>
            <person name="Nolan M."/>
            <person name="Ohm R."/>
            <person name="Pangilinan J."/>
            <person name="Park H.-J."/>
            <person name="Ramirez L."/>
            <person name="Alfaro M."/>
            <person name="Sun H."/>
            <person name="Tritt A."/>
            <person name="Yoshinaga Y."/>
            <person name="Zwiers L.-H."/>
            <person name="Turgeon B."/>
            <person name="Goodwin S."/>
            <person name="Spatafora J."/>
            <person name="Crous P."/>
            <person name="Grigoriev I."/>
        </authorList>
    </citation>
    <scope>NUCLEOTIDE SEQUENCE</scope>
    <source>
        <strain evidence="2">CBS 175.79</strain>
    </source>
</reference>
<dbReference type="GO" id="GO:0072344">
    <property type="term" value="P:rescue of stalled ribosome"/>
    <property type="evidence" value="ECO:0007669"/>
    <property type="project" value="TreeGrafter"/>
</dbReference>
<dbReference type="GO" id="GO:1990116">
    <property type="term" value="P:ribosome-associated ubiquitin-dependent protein catabolic process"/>
    <property type="evidence" value="ECO:0007669"/>
    <property type="project" value="TreeGrafter"/>
</dbReference>